<dbReference type="GO" id="GO:0005886">
    <property type="term" value="C:plasma membrane"/>
    <property type="evidence" value="ECO:0007669"/>
    <property type="project" value="TreeGrafter"/>
</dbReference>
<evidence type="ECO:0000313" key="5">
    <source>
        <dbReference type="EMBL" id="KAH7520727.1"/>
    </source>
</evidence>
<feature type="domain" description="Protein kinase" evidence="4">
    <location>
        <begin position="1"/>
        <end position="147"/>
    </location>
</feature>
<protein>
    <recommendedName>
        <fullName evidence="4">Protein kinase domain-containing protein</fullName>
    </recommendedName>
</protein>
<organism evidence="5 6">
    <name type="scientific">Ziziphus jujuba var. spinosa</name>
    <dbReference type="NCBI Taxonomy" id="714518"/>
    <lineage>
        <taxon>Eukaryota</taxon>
        <taxon>Viridiplantae</taxon>
        <taxon>Streptophyta</taxon>
        <taxon>Embryophyta</taxon>
        <taxon>Tracheophyta</taxon>
        <taxon>Spermatophyta</taxon>
        <taxon>Magnoliopsida</taxon>
        <taxon>eudicotyledons</taxon>
        <taxon>Gunneridae</taxon>
        <taxon>Pentapetalae</taxon>
        <taxon>rosids</taxon>
        <taxon>fabids</taxon>
        <taxon>Rosales</taxon>
        <taxon>Rhamnaceae</taxon>
        <taxon>Paliureae</taxon>
        <taxon>Ziziphus</taxon>
    </lineage>
</organism>
<dbReference type="PANTHER" id="PTHR27005:SF466">
    <property type="entry name" value="NON-FUNCTIONAL PSEUDOKINASE ZED1-LIKE"/>
    <property type="match status" value="1"/>
</dbReference>
<evidence type="ECO:0000256" key="2">
    <source>
        <dbReference type="ARBA" id="ARBA00022840"/>
    </source>
</evidence>
<proteinExistence type="predicted"/>
<dbReference type="PANTHER" id="PTHR27005">
    <property type="entry name" value="WALL-ASSOCIATED RECEPTOR KINASE-LIKE 21"/>
    <property type="match status" value="1"/>
</dbReference>
<dbReference type="AlphaFoldDB" id="A0A978V0G1"/>
<gene>
    <name evidence="5" type="ORF">FEM48_Zijuj08G0176000</name>
</gene>
<feature type="signal peptide" evidence="3">
    <location>
        <begin position="1"/>
        <end position="23"/>
    </location>
</feature>
<reference evidence="5" key="1">
    <citation type="journal article" date="2021" name="Front. Plant Sci.">
        <title>Chromosome-Scale Genome Assembly for Chinese Sour Jujube and Insights Into Its Genome Evolution and Domestication Signature.</title>
        <authorList>
            <person name="Shen L.-Y."/>
            <person name="Luo H."/>
            <person name="Wang X.-L."/>
            <person name="Wang X.-M."/>
            <person name="Qiu X.-J."/>
            <person name="Liu H."/>
            <person name="Zhou S.-S."/>
            <person name="Jia K.-H."/>
            <person name="Nie S."/>
            <person name="Bao Y.-T."/>
            <person name="Zhang R.-G."/>
            <person name="Yun Q.-Z."/>
            <person name="Chai Y.-H."/>
            <person name="Lu J.-Y."/>
            <person name="Li Y."/>
            <person name="Zhao S.-W."/>
            <person name="Mao J.-F."/>
            <person name="Jia S.-G."/>
            <person name="Mao Y.-M."/>
        </authorList>
    </citation>
    <scope>NUCLEOTIDE SEQUENCE</scope>
    <source>
        <strain evidence="5">AT0</strain>
        <tissue evidence="5">Leaf</tissue>
    </source>
</reference>
<dbReference type="Pfam" id="PF07714">
    <property type="entry name" value="PK_Tyr_Ser-Thr"/>
    <property type="match status" value="1"/>
</dbReference>
<evidence type="ECO:0000256" key="1">
    <source>
        <dbReference type="ARBA" id="ARBA00022741"/>
    </source>
</evidence>
<dbReference type="InterPro" id="IPR001245">
    <property type="entry name" value="Ser-Thr/Tyr_kinase_cat_dom"/>
</dbReference>
<dbReference type="GO" id="GO:0005524">
    <property type="term" value="F:ATP binding"/>
    <property type="evidence" value="ECO:0007669"/>
    <property type="project" value="UniProtKB-KW"/>
</dbReference>
<evidence type="ECO:0000259" key="4">
    <source>
        <dbReference type="PROSITE" id="PS50011"/>
    </source>
</evidence>
<accession>A0A978V0G1</accession>
<dbReference type="InterPro" id="IPR000719">
    <property type="entry name" value="Prot_kinase_dom"/>
</dbReference>
<feature type="chain" id="PRO_5037709291" description="Protein kinase domain-containing protein" evidence="3">
    <location>
        <begin position="24"/>
        <end position="147"/>
    </location>
</feature>
<evidence type="ECO:0000256" key="3">
    <source>
        <dbReference type="SAM" id="SignalP"/>
    </source>
</evidence>
<sequence>MSSHSRVLKVLGCCLGLPVPALVYEDVENETLNIYGSIGPDYGDGSSLPWNVRLRISKDIANALTYLHNAFSRPIIHRNVKPASVLLDKDFVPKLSCFSFSISIPEEFVKEKPWNEIVDPKILEEEGVIDEEQQKLQAFLNLALRCI</sequence>
<evidence type="ECO:0000313" key="6">
    <source>
        <dbReference type="Proteomes" id="UP000813462"/>
    </source>
</evidence>
<dbReference type="InterPro" id="IPR045274">
    <property type="entry name" value="WAK-like"/>
</dbReference>
<dbReference type="PROSITE" id="PS50011">
    <property type="entry name" value="PROTEIN_KINASE_DOM"/>
    <property type="match status" value="1"/>
</dbReference>
<dbReference type="SUPFAM" id="SSF56112">
    <property type="entry name" value="Protein kinase-like (PK-like)"/>
    <property type="match status" value="1"/>
</dbReference>
<keyword evidence="2" id="KW-0067">ATP-binding</keyword>
<dbReference type="GO" id="GO:0007166">
    <property type="term" value="P:cell surface receptor signaling pathway"/>
    <property type="evidence" value="ECO:0007669"/>
    <property type="project" value="InterPro"/>
</dbReference>
<dbReference type="Gene3D" id="1.10.510.10">
    <property type="entry name" value="Transferase(Phosphotransferase) domain 1"/>
    <property type="match status" value="1"/>
</dbReference>
<dbReference type="GO" id="GO:0004674">
    <property type="term" value="F:protein serine/threonine kinase activity"/>
    <property type="evidence" value="ECO:0007669"/>
    <property type="project" value="TreeGrafter"/>
</dbReference>
<keyword evidence="3" id="KW-0732">Signal</keyword>
<dbReference type="InterPro" id="IPR011009">
    <property type="entry name" value="Kinase-like_dom_sf"/>
</dbReference>
<dbReference type="Proteomes" id="UP000813462">
    <property type="component" value="Unassembled WGS sequence"/>
</dbReference>
<dbReference type="EMBL" id="JAEACU010000008">
    <property type="protein sequence ID" value="KAH7520727.1"/>
    <property type="molecule type" value="Genomic_DNA"/>
</dbReference>
<comment type="caution">
    <text evidence="5">The sequence shown here is derived from an EMBL/GenBank/DDBJ whole genome shotgun (WGS) entry which is preliminary data.</text>
</comment>
<name>A0A978V0G1_ZIZJJ</name>
<keyword evidence="1" id="KW-0547">Nucleotide-binding</keyword>